<organism evidence="2 3">
    <name type="scientific">Microdochium bolleyi</name>
    <dbReference type="NCBI Taxonomy" id="196109"/>
    <lineage>
        <taxon>Eukaryota</taxon>
        <taxon>Fungi</taxon>
        <taxon>Dikarya</taxon>
        <taxon>Ascomycota</taxon>
        <taxon>Pezizomycotina</taxon>
        <taxon>Sordariomycetes</taxon>
        <taxon>Xylariomycetidae</taxon>
        <taxon>Xylariales</taxon>
        <taxon>Microdochiaceae</taxon>
        <taxon>Microdochium</taxon>
    </lineage>
</organism>
<dbReference type="AlphaFoldDB" id="A0A136J721"/>
<dbReference type="Proteomes" id="UP000070501">
    <property type="component" value="Unassembled WGS sequence"/>
</dbReference>
<evidence type="ECO:0000313" key="2">
    <source>
        <dbReference type="EMBL" id="KXJ92909.1"/>
    </source>
</evidence>
<proteinExistence type="predicted"/>
<evidence type="ECO:0000313" key="3">
    <source>
        <dbReference type="Proteomes" id="UP000070501"/>
    </source>
</evidence>
<feature type="chain" id="PRO_5007293525" description="DUF4185 domain-containing protein" evidence="1">
    <location>
        <begin position="18"/>
        <end position="383"/>
    </location>
</feature>
<keyword evidence="3" id="KW-1185">Reference proteome</keyword>
<feature type="signal peptide" evidence="1">
    <location>
        <begin position="1"/>
        <end position="17"/>
    </location>
</feature>
<sequence length="383" mass="41630">MFYHALAAAALLGHTVAGYLPSVQGTPEIIGRVDDPTINRDSCGSVRINSRVLWVCRDSQPYDAAGTPTLPVWSSSAAWSDLDSNGKLKLQQILSPVESGTGLLTYGRNTRTPFYPIPSDKCGSNSAGACPDGTRYAIWPDSPPLITSTRSDGTIVAYAWIKQAHITSNLGVLDKNPPTSLYRVEYAPTSDVNALPRVTLISQQFWSRSDFPYGNYGGVVRDGVAYIYGQNADGNVGVAQVPVDKIEDRSAYQFYIMLGWANSNPGVDASGLNIPNVSAGGQGTFYYSEVWKLFVWIGQAKNSVVPEFWISTSPLAGGPWEPPKLIYRAANGNGFIGGYTLQAHPSLLANKTENAIYLTYTKPMVNSKGISYYSNPLVYIKWQ</sequence>
<dbReference type="EMBL" id="KQ964248">
    <property type="protein sequence ID" value="KXJ92909.1"/>
    <property type="molecule type" value="Genomic_DNA"/>
</dbReference>
<evidence type="ECO:0000256" key="1">
    <source>
        <dbReference type="SAM" id="SignalP"/>
    </source>
</evidence>
<keyword evidence="1" id="KW-0732">Signal</keyword>
<protein>
    <recommendedName>
        <fullName evidence="4">DUF4185 domain-containing protein</fullName>
    </recommendedName>
</protein>
<reference evidence="3" key="1">
    <citation type="submission" date="2016-02" db="EMBL/GenBank/DDBJ databases">
        <title>Draft genome sequence of Microdochium bolleyi, a fungal endophyte of beachgrass.</title>
        <authorList>
            <consortium name="DOE Joint Genome Institute"/>
            <person name="David A.S."/>
            <person name="May G."/>
            <person name="Haridas S."/>
            <person name="Lim J."/>
            <person name="Wang M."/>
            <person name="Labutti K."/>
            <person name="Lipzen A."/>
            <person name="Barry K."/>
            <person name="Grigoriev I.V."/>
        </authorList>
    </citation>
    <scope>NUCLEOTIDE SEQUENCE [LARGE SCALE GENOMIC DNA]</scope>
    <source>
        <strain evidence="3">J235TASD1</strain>
    </source>
</reference>
<dbReference type="InParanoid" id="A0A136J721"/>
<accession>A0A136J721</accession>
<name>A0A136J721_9PEZI</name>
<evidence type="ECO:0008006" key="4">
    <source>
        <dbReference type="Google" id="ProtNLM"/>
    </source>
</evidence>
<dbReference type="OrthoDB" id="2583188at2759"/>
<gene>
    <name evidence="2" type="ORF">Micbo1qcDRAFT_232582</name>
</gene>